<dbReference type="AlphaFoldDB" id="A0A4C1Z2U2"/>
<dbReference type="Proteomes" id="UP000299102">
    <property type="component" value="Unassembled WGS sequence"/>
</dbReference>
<sequence>MLRPVLRSHIPFRAKVALYKDYIRFRLTYAAPAWYKLYSASQRKRIQDKQNIALRMIVGAGRYDLNDVIARDLCIETVEEFIQRIARRIYIADQVPYEFLRNIAPIHERSPSGRPLPRELIKTPPPKNCTPTATHEAWLKYRSFNRLKTLSIIAHHTARNPFSEAREEKQSEVRAYA</sequence>
<reference evidence="1 2" key="1">
    <citation type="journal article" date="2019" name="Commun. Biol.">
        <title>The bagworm genome reveals a unique fibroin gene that provides high tensile strength.</title>
        <authorList>
            <person name="Kono N."/>
            <person name="Nakamura H."/>
            <person name="Ohtoshi R."/>
            <person name="Tomita M."/>
            <person name="Numata K."/>
            <person name="Arakawa K."/>
        </authorList>
    </citation>
    <scope>NUCLEOTIDE SEQUENCE [LARGE SCALE GENOMIC DNA]</scope>
</reference>
<dbReference type="OrthoDB" id="412981at2759"/>
<name>A0A4C1Z2U2_EUMVA</name>
<gene>
    <name evidence="1" type="ORF">EVAR_56565_1</name>
</gene>
<accession>A0A4C1Z2U2</accession>
<evidence type="ECO:0000313" key="1">
    <source>
        <dbReference type="EMBL" id="GBP80927.1"/>
    </source>
</evidence>
<keyword evidence="2" id="KW-1185">Reference proteome</keyword>
<organism evidence="1 2">
    <name type="scientific">Eumeta variegata</name>
    <name type="common">Bagworm moth</name>
    <name type="synonym">Eumeta japonica</name>
    <dbReference type="NCBI Taxonomy" id="151549"/>
    <lineage>
        <taxon>Eukaryota</taxon>
        <taxon>Metazoa</taxon>
        <taxon>Ecdysozoa</taxon>
        <taxon>Arthropoda</taxon>
        <taxon>Hexapoda</taxon>
        <taxon>Insecta</taxon>
        <taxon>Pterygota</taxon>
        <taxon>Neoptera</taxon>
        <taxon>Endopterygota</taxon>
        <taxon>Lepidoptera</taxon>
        <taxon>Glossata</taxon>
        <taxon>Ditrysia</taxon>
        <taxon>Tineoidea</taxon>
        <taxon>Psychidae</taxon>
        <taxon>Oiketicinae</taxon>
        <taxon>Eumeta</taxon>
    </lineage>
</organism>
<dbReference type="EMBL" id="BGZK01001489">
    <property type="protein sequence ID" value="GBP80927.1"/>
    <property type="molecule type" value="Genomic_DNA"/>
</dbReference>
<evidence type="ECO:0000313" key="2">
    <source>
        <dbReference type="Proteomes" id="UP000299102"/>
    </source>
</evidence>
<protein>
    <submittedName>
        <fullName evidence="1">Uncharacterized protein</fullName>
    </submittedName>
</protein>
<proteinExistence type="predicted"/>
<comment type="caution">
    <text evidence="1">The sequence shown here is derived from an EMBL/GenBank/DDBJ whole genome shotgun (WGS) entry which is preliminary data.</text>
</comment>